<keyword evidence="2" id="KW-1185">Reference proteome</keyword>
<name>A0A8J5THI8_HOMAM</name>
<reference evidence="1" key="1">
    <citation type="journal article" date="2021" name="Sci. Adv.">
        <title>The American lobster genome reveals insights on longevity, neural, and immune adaptations.</title>
        <authorList>
            <person name="Polinski J.M."/>
            <person name="Zimin A.V."/>
            <person name="Clark K.F."/>
            <person name="Kohn A.B."/>
            <person name="Sadowski N."/>
            <person name="Timp W."/>
            <person name="Ptitsyn A."/>
            <person name="Khanna P."/>
            <person name="Romanova D.Y."/>
            <person name="Williams P."/>
            <person name="Greenwood S.J."/>
            <person name="Moroz L.L."/>
            <person name="Walt D.R."/>
            <person name="Bodnar A.G."/>
        </authorList>
    </citation>
    <scope>NUCLEOTIDE SEQUENCE</scope>
    <source>
        <strain evidence="1">GMGI-L3</strain>
    </source>
</reference>
<proteinExistence type="predicted"/>
<comment type="caution">
    <text evidence="1">The sequence shown here is derived from an EMBL/GenBank/DDBJ whole genome shotgun (WGS) entry which is preliminary data.</text>
</comment>
<protein>
    <submittedName>
        <fullName evidence="1">Uncharacterized protein</fullName>
    </submittedName>
</protein>
<dbReference type="Gene3D" id="3.40.50.11530">
    <property type="match status" value="1"/>
</dbReference>
<dbReference type="EMBL" id="JAHLQT010011398">
    <property type="protein sequence ID" value="KAG7172382.1"/>
    <property type="molecule type" value="Genomic_DNA"/>
</dbReference>
<sequence length="207" mass="23809">MSDENLNLAIVPDPRVKTWNLYVFRCRPEQPRPREGDCPVTSYDKVGNNTYLHIKSRFLPNSVYYFIVHDIYVANDINQLADPCEWLLGKLSDGRSSVKVVLLLSPWVTRLLQALVDGKPPPVMESDPEETRFHTNLLTAALRRLLAQDLTRDYHRVFVVSLGETVSEVKTDLNLLVESKRYRLPLHWQQLAASILDSKHAQPHHLC</sequence>
<dbReference type="AlphaFoldDB" id="A0A8J5THI8"/>
<evidence type="ECO:0000313" key="2">
    <source>
        <dbReference type="Proteomes" id="UP000747542"/>
    </source>
</evidence>
<evidence type="ECO:0000313" key="1">
    <source>
        <dbReference type="EMBL" id="KAG7172382.1"/>
    </source>
</evidence>
<accession>A0A8J5THI8</accession>
<gene>
    <name evidence="1" type="ORF">Hamer_G027956</name>
</gene>
<organism evidence="1 2">
    <name type="scientific">Homarus americanus</name>
    <name type="common">American lobster</name>
    <dbReference type="NCBI Taxonomy" id="6706"/>
    <lineage>
        <taxon>Eukaryota</taxon>
        <taxon>Metazoa</taxon>
        <taxon>Ecdysozoa</taxon>
        <taxon>Arthropoda</taxon>
        <taxon>Crustacea</taxon>
        <taxon>Multicrustacea</taxon>
        <taxon>Malacostraca</taxon>
        <taxon>Eumalacostraca</taxon>
        <taxon>Eucarida</taxon>
        <taxon>Decapoda</taxon>
        <taxon>Pleocyemata</taxon>
        <taxon>Astacidea</taxon>
        <taxon>Nephropoidea</taxon>
        <taxon>Nephropidae</taxon>
        <taxon>Homarus</taxon>
    </lineage>
</organism>
<dbReference type="Proteomes" id="UP000747542">
    <property type="component" value="Unassembled WGS sequence"/>
</dbReference>